<feature type="compositionally biased region" description="Polar residues" evidence="1">
    <location>
        <begin position="76"/>
        <end position="85"/>
    </location>
</feature>
<evidence type="ECO:0000256" key="1">
    <source>
        <dbReference type="SAM" id="MobiDB-lite"/>
    </source>
</evidence>
<gene>
    <name evidence="2" type="ORF">CVLEPA_LOCUS29758</name>
</gene>
<evidence type="ECO:0000313" key="3">
    <source>
        <dbReference type="Proteomes" id="UP001642483"/>
    </source>
</evidence>
<keyword evidence="3" id="KW-1185">Reference proteome</keyword>
<feature type="region of interest" description="Disordered" evidence="1">
    <location>
        <begin position="75"/>
        <end position="95"/>
    </location>
</feature>
<sequence>MRTRMILYNDILNDWGSIHDGTAGAYGTGSIGLNETCDADDTYNDILNDWGSIHDGTAGAYGTWHDTKSKALAGTVTGSKVTSRQGVHRTERGHADADDTYNDILNDWGSIHDGTAGAYGT</sequence>
<protein>
    <submittedName>
        <fullName evidence="2">Uncharacterized protein</fullName>
    </submittedName>
</protein>
<proteinExistence type="predicted"/>
<name>A0ABP0GY72_CLALP</name>
<reference evidence="2 3" key="1">
    <citation type="submission" date="2024-02" db="EMBL/GenBank/DDBJ databases">
        <authorList>
            <person name="Daric V."/>
            <person name="Darras S."/>
        </authorList>
    </citation>
    <scope>NUCLEOTIDE SEQUENCE [LARGE SCALE GENOMIC DNA]</scope>
</reference>
<comment type="caution">
    <text evidence="2">The sequence shown here is derived from an EMBL/GenBank/DDBJ whole genome shotgun (WGS) entry which is preliminary data.</text>
</comment>
<accession>A0ABP0GY72</accession>
<dbReference type="EMBL" id="CAWYQH010000162">
    <property type="protein sequence ID" value="CAK8696602.1"/>
    <property type="molecule type" value="Genomic_DNA"/>
</dbReference>
<dbReference type="Proteomes" id="UP001642483">
    <property type="component" value="Unassembled WGS sequence"/>
</dbReference>
<organism evidence="2 3">
    <name type="scientific">Clavelina lepadiformis</name>
    <name type="common">Light-bulb sea squirt</name>
    <name type="synonym">Ascidia lepadiformis</name>
    <dbReference type="NCBI Taxonomy" id="159417"/>
    <lineage>
        <taxon>Eukaryota</taxon>
        <taxon>Metazoa</taxon>
        <taxon>Chordata</taxon>
        <taxon>Tunicata</taxon>
        <taxon>Ascidiacea</taxon>
        <taxon>Aplousobranchia</taxon>
        <taxon>Clavelinidae</taxon>
        <taxon>Clavelina</taxon>
    </lineage>
</organism>
<evidence type="ECO:0000313" key="2">
    <source>
        <dbReference type="EMBL" id="CAK8696602.1"/>
    </source>
</evidence>